<feature type="domain" description="Bro-N" evidence="1">
    <location>
        <begin position="1"/>
        <end position="105"/>
    </location>
</feature>
<reference evidence="2 3" key="1">
    <citation type="submission" date="2019-11" db="EMBL/GenBank/DDBJ databases">
        <title>Divergent Streptococcus suis from cattle.</title>
        <authorList>
            <person name="Williamson C."/>
        </authorList>
    </citation>
    <scope>NUCLEOTIDE SEQUENCE [LARGE SCALE GENOMIC DNA]</scope>
    <source>
        <strain evidence="2 3">10-36905</strain>
    </source>
</reference>
<dbReference type="SMART" id="SM01040">
    <property type="entry name" value="Bro-N"/>
    <property type="match status" value="1"/>
</dbReference>
<accession>A0A6L8MZ64</accession>
<dbReference type="RefSeq" id="WP_160864542.1">
    <property type="nucleotide sequence ID" value="NZ_WNXH01000018.1"/>
</dbReference>
<dbReference type="PANTHER" id="PTHR36180">
    <property type="entry name" value="DNA-BINDING PROTEIN-RELATED-RELATED"/>
    <property type="match status" value="1"/>
</dbReference>
<dbReference type="AlphaFoldDB" id="A0A6L8MZ64"/>
<dbReference type="Proteomes" id="UP000483765">
    <property type="component" value="Unassembled WGS sequence"/>
</dbReference>
<dbReference type="Pfam" id="PF03374">
    <property type="entry name" value="ANT"/>
    <property type="match status" value="1"/>
</dbReference>
<dbReference type="PANTHER" id="PTHR36180:SF2">
    <property type="entry name" value="BRO FAMILY PROTEIN"/>
    <property type="match status" value="1"/>
</dbReference>
<dbReference type="GO" id="GO:0003677">
    <property type="term" value="F:DNA binding"/>
    <property type="evidence" value="ECO:0007669"/>
    <property type="project" value="InterPro"/>
</dbReference>
<dbReference type="InterPro" id="IPR003497">
    <property type="entry name" value="BRO_N_domain"/>
</dbReference>
<protein>
    <submittedName>
        <fullName evidence="2">Phage antirepressor</fullName>
    </submittedName>
</protein>
<dbReference type="EMBL" id="WNXH01000018">
    <property type="protein sequence ID" value="MYN70466.1"/>
    <property type="molecule type" value="Genomic_DNA"/>
</dbReference>
<evidence type="ECO:0000313" key="2">
    <source>
        <dbReference type="EMBL" id="MYN70466.1"/>
    </source>
</evidence>
<evidence type="ECO:0000313" key="3">
    <source>
        <dbReference type="Proteomes" id="UP000483765"/>
    </source>
</evidence>
<organism evidence="2 3">
    <name type="scientific">Streptococcus suis</name>
    <dbReference type="NCBI Taxonomy" id="1307"/>
    <lineage>
        <taxon>Bacteria</taxon>
        <taxon>Bacillati</taxon>
        <taxon>Bacillota</taxon>
        <taxon>Bacilli</taxon>
        <taxon>Lactobacillales</taxon>
        <taxon>Streptococcaceae</taxon>
        <taxon>Streptococcus</taxon>
    </lineage>
</organism>
<gene>
    <name evidence="2" type="ORF">GLP18_09655</name>
</gene>
<dbReference type="Pfam" id="PF02498">
    <property type="entry name" value="Bro-N"/>
    <property type="match status" value="1"/>
</dbReference>
<name>A0A6L8MZ64_STRSU</name>
<comment type="caution">
    <text evidence="2">The sequence shown here is derived from an EMBL/GenBank/DDBJ whole genome shotgun (WGS) entry which is preliminary data.</text>
</comment>
<proteinExistence type="predicted"/>
<evidence type="ECO:0000259" key="1">
    <source>
        <dbReference type="PROSITE" id="PS51750"/>
    </source>
</evidence>
<dbReference type="PROSITE" id="PS51750">
    <property type="entry name" value="BRO_N"/>
    <property type="match status" value="1"/>
</dbReference>
<sequence length="258" mass="30038">MELQIINQQEVLGKNFTIYGTLEDPLFLAKDVADWIEHSKSSVMIDTVDDDEKLRETIFTSGQNREMWFLTENGLYEVLMQSRKPIAKQFKKQVKQILKSIRKHGMYAVNDLLDNPDMAIAAFQKLKEERQLRLQAQEEVAQKNQIIQELQPKATYYDLILQSESLVAISVIAKDYGMSAKKLNSLLHELKVQFKQGSTWLLYQKYANKGYTQSKTHTLDAERSKMHTYWTQKGRLFIYDLLKNKKGILPLIEQDEVA</sequence>
<dbReference type="InterPro" id="IPR005039">
    <property type="entry name" value="Ant_C"/>
</dbReference>